<gene>
    <name evidence="1" type="ORF">BTMF_LOCUS7397</name>
</gene>
<sequence>MMVDSMAFQLQVIKIRATDSATLVYPKRKIYMYSTHGCYELGDIRSGSMSGDDSFLKFNCSHPQRYNTYSRETKVYFYFIHTKK</sequence>
<evidence type="ECO:0000313" key="1">
    <source>
        <dbReference type="EMBL" id="VDO24387.1"/>
    </source>
</evidence>
<reference evidence="3" key="1">
    <citation type="submission" date="2017-02" db="UniProtKB">
        <authorList>
            <consortium name="WormBaseParasite"/>
        </authorList>
    </citation>
    <scope>IDENTIFICATION</scope>
</reference>
<evidence type="ECO:0000313" key="3">
    <source>
        <dbReference type="WBParaSite" id="BTMF_0000934601-mRNA-1"/>
    </source>
</evidence>
<evidence type="ECO:0000313" key="2">
    <source>
        <dbReference type="Proteomes" id="UP000280834"/>
    </source>
</evidence>
<dbReference type="WBParaSite" id="BTMF_0000934601-mRNA-1">
    <property type="protein sequence ID" value="BTMF_0000934601-mRNA-1"/>
    <property type="gene ID" value="BTMF_0000934601"/>
</dbReference>
<keyword evidence="2" id="KW-1185">Reference proteome</keyword>
<dbReference type="AlphaFoldDB" id="A0A0R3QNR1"/>
<dbReference type="Proteomes" id="UP000280834">
    <property type="component" value="Unassembled WGS sequence"/>
</dbReference>
<name>A0A0R3QNR1_9BILA</name>
<organism evidence="3">
    <name type="scientific">Brugia timori</name>
    <dbReference type="NCBI Taxonomy" id="42155"/>
    <lineage>
        <taxon>Eukaryota</taxon>
        <taxon>Metazoa</taxon>
        <taxon>Ecdysozoa</taxon>
        <taxon>Nematoda</taxon>
        <taxon>Chromadorea</taxon>
        <taxon>Rhabditida</taxon>
        <taxon>Spirurina</taxon>
        <taxon>Spiruromorpha</taxon>
        <taxon>Filarioidea</taxon>
        <taxon>Onchocercidae</taxon>
        <taxon>Brugia</taxon>
    </lineage>
</organism>
<accession>A0A0R3QNR1</accession>
<reference evidence="1 2" key="2">
    <citation type="submission" date="2018-11" db="EMBL/GenBank/DDBJ databases">
        <authorList>
            <consortium name="Pathogen Informatics"/>
        </authorList>
    </citation>
    <scope>NUCLEOTIDE SEQUENCE [LARGE SCALE GENOMIC DNA]</scope>
</reference>
<dbReference type="EMBL" id="UZAG01015924">
    <property type="protein sequence ID" value="VDO24387.1"/>
    <property type="molecule type" value="Genomic_DNA"/>
</dbReference>
<protein>
    <submittedName>
        <fullName evidence="3">CUB domain-containing protein</fullName>
    </submittedName>
</protein>
<proteinExistence type="predicted"/>